<keyword evidence="3" id="KW-1185">Reference proteome</keyword>
<gene>
    <name evidence="2" type="primary">aam</name>
    <name evidence="2" type="ORF">AQS8620_01723</name>
</gene>
<dbReference type="AlphaFoldDB" id="A0A1Y5SME4"/>
<dbReference type="EMBL" id="FWFS01000006">
    <property type="protein sequence ID" value="SLN43501.1"/>
    <property type="molecule type" value="Genomic_DNA"/>
</dbReference>
<dbReference type="InterPro" id="IPR036928">
    <property type="entry name" value="AS_sf"/>
</dbReference>
<evidence type="ECO:0000259" key="1">
    <source>
        <dbReference type="Pfam" id="PF01425"/>
    </source>
</evidence>
<dbReference type="Proteomes" id="UP000193862">
    <property type="component" value="Unassembled WGS sequence"/>
</dbReference>
<evidence type="ECO:0000313" key="2">
    <source>
        <dbReference type="EMBL" id="SLN43501.1"/>
    </source>
</evidence>
<protein>
    <submittedName>
        <fullName evidence="2">Acylamidase</fullName>
        <ecNumber evidence="2">3.5.1.13</ecNumber>
    </submittedName>
</protein>
<organism evidence="2 3">
    <name type="scientific">Aquimixticola soesokkakensis</name>
    <dbReference type="NCBI Taxonomy" id="1519096"/>
    <lineage>
        <taxon>Bacteria</taxon>
        <taxon>Pseudomonadati</taxon>
        <taxon>Pseudomonadota</taxon>
        <taxon>Alphaproteobacteria</taxon>
        <taxon>Rhodobacterales</taxon>
        <taxon>Paracoccaceae</taxon>
        <taxon>Aquimixticola</taxon>
    </lineage>
</organism>
<dbReference type="SUPFAM" id="SSF75304">
    <property type="entry name" value="Amidase signature (AS) enzymes"/>
    <property type="match status" value="1"/>
</dbReference>
<evidence type="ECO:0000313" key="3">
    <source>
        <dbReference type="Proteomes" id="UP000193862"/>
    </source>
</evidence>
<reference evidence="2 3" key="1">
    <citation type="submission" date="2017-03" db="EMBL/GenBank/DDBJ databases">
        <authorList>
            <person name="Afonso C.L."/>
            <person name="Miller P.J."/>
            <person name="Scott M.A."/>
            <person name="Spackman E."/>
            <person name="Goraichik I."/>
            <person name="Dimitrov K.M."/>
            <person name="Suarez D.L."/>
            <person name="Swayne D.E."/>
        </authorList>
    </citation>
    <scope>NUCLEOTIDE SEQUENCE [LARGE SCALE GENOMIC DNA]</scope>
    <source>
        <strain evidence="2 3">CECT 8620</strain>
    </source>
</reference>
<dbReference type="RefSeq" id="WP_234990428.1">
    <property type="nucleotide sequence ID" value="NZ_FWFS01000006.1"/>
</dbReference>
<dbReference type="PANTHER" id="PTHR11895">
    <property type="entry name" value="TRANSAMIDASE"/>
    <property type="match status" value="1"/>
</dbReference>
<feature type="domain" description="Amidase" evidence="1">
    <location>
        <begin position="37"/>
        <end position="451"/>
    </location>
</feature>
<sequence>MASPQLKPTQMSDLLDQPARAILASFQSRVLSPVDYMSALISRVEASEPHVAALWNFRPEQALEQARASESRWAKGAPLGPLDGMPVTVKELIATKGDPIPLGTAAVPLVPATQNAPIADRLIEDGAIIFAKTTCPDYGMLSSGLSTFHALSRNPWDVTQNPGGSSAGAASAAAAGYGPLHIGTDIGGSVRLPAGWTGLFGFKPSLGRVPIDPYYTGRCAGPMTPSVADSALLMHSISRADTRDATSLPYEALDYDIAAADVSGMTLGLMMDAGCGIDPDPEVRAAVLQAAKDFEKRGAKIVPIGPVLTRTMLDGLDVAWRARFWGMMESLPQENHARILPYILEWAREGGNASPVAVAQGYEQTFAMRKTTVAAFDGIDAILSPVNPNVSYPADWASPTNDPQKPFEHIAFTMPWNMGEQPACSINCGFSRSGMPIGLQIVAPRFADTTVFALARAYEQWRGPITNWPRFDTAL</sequence>
<dbReference type="PANTHER" id="PTHR11895:SF173">
    <property type="entry name" value="GLUTAMYL-TRNA AMIDOTRANSFERASE SUBUNIT A"/>
    <property type="match status" value="1"/>
</dbReference>
<dbReference type="InterPro" id="IPR000120">
    <property type="entry name" value="Amidase"/>
</dbReference>
<keyword evidence="2" id="KW-0378">Hydrolase</keyword>
<dbReference type="GO" id="GO:0047680">
    <property type="term" value="F:aryl-acylamidase activity"/>
    <property type="evidence" value="ECO:0007669"/>
    <property type="project" value="UniProtKB-EC"/>
</dbReference>
<dbReference type="Pfam" id="PF01425">
    <property type="entry name" value="Amidase"/>
    <property type="match status" value="1"/>
</dbReference>
<dbReference type="NCBIfam" id="NF005450">
    <property type="entry name" value="PRK07042.1"/>
    <property type="match status" value="1"/>
</dbReference>
<dbReference type="InterPro" id="IPR023631">
    <property type="entry name" value="Amidase_dom"/>
</dbReference>
<proteinExistence type="predicted"/>
<dbReference type="EC" id="3.5.1.13" evidence="2"/>
<name>A0A1Y5SME4_9RHOB</name>
<accession>A0A1Y5SME4</accession>
<dbReference type="Gene3D" id="3.90.1300.10">
    <property type="entry name" value="Amidase signature (AS) domain"/>
    <property type="match status" value="1"/>
</dbReference>